<dbReference type="Ensembl" id="ENSFALT00000005042.2">
    <property type="protein sequence ID" value="ENSFALP00000005018.2"/>
    <property type="gene ID" value="ENSFALG00000004813.2"/>
</dbReference>
<dbReference type="AlphaFoldDB" id="U3JQG4"/>
<gene>
    <name evidence="2" type="primary">TULP3</name>
</gene>
<dbReference type="PANTHER" id="PTHR35541">
    <property type="entry name" value="RAD9, HUS1, RAD1-INTERACTING NUCLEAR ORPHAN PROTEIN 1"/>
    <property type="match status" value="1"/>
</dbReference>
<keyword evidence="3" id="KW-1185">Reference proteome</keyword>
<evidence type="ECO:0000256" key="1">
    <source>
        <dbReference type="SAM" id="MobiDB-lite"/>
    </source>
</evidence>
<dbReference type="GO" id="GO:0000077">
    <property type="term" value="P:DNA damage checkpoint signaling"/>
    <property type="evidence" value="ECO:0007669"/>
    <property type="project" value="InterPro"/>
</dbReference>
<dbReference type="Proteomes" id="UP000016665">
    <property type="component" value="Unplaced"/>
</dbReference>
<dbReference type="PANTHER" id="PTHR35541:SF1">
    <property type="entry name" value="RAD9, HUS1, RAD1-INTERACTING NUCLEAR ORPHAN PROTEIN 1"/>
    <property type="match status" value="1"/>
</dbReference>
<dbReference type="GO" id="GO:0005634">
    <property type="term" value="C:nucleus"/>
    <property type="evidence" value="ECO:0007669"/>
    <property type="project" value="InterPro"/>
</dbReference>
<dbReference type="GO" id="GO:0005694">
    <property type="term" value="C:chromosome"/>
    <property type="evidence" value="ECO:0007669"/>
    <property type="project" value="TreeGrafter"/>
</dbReference>
<dbReference type="GeneTree" id="ENSGT00940000158155"/>
<evidence type="ECO:0000313" key="2">
    <source>
        <dbReference type="Ensembl" id="ENSFALP00000005018.2"/>
    </source>
</evidence>
<feature type="compositionally biased region" description="Basic and acidic residues" evidence="1">
    <location>
        <begin position="127"/>
        <end position="140"/>
    </location>
</feature>
<dbReference type="GO" id="GO:0071479">
    <property type="term" value="P:cellular response to ionizing radiation"/>
    <property type="evidence" value="ECO:0007669"/>
    <property type="project" value="InterPro"/>
</dbReference>
<dbReference type="Pfam" id="PF15319">
    <property type="entry name" value="RHINO"/>
    <property type="match status" value="1"/>
</dbReference>
<feature type="region of interest" description="Disordered" evidence="1">
    <location>
        <begin position="127"/>
        <end position="157"/>
    </location>
</feature>
<proteinExistence type="predicted"/>
<name>U3JQG4_FICAL</name>
<accession>U3JQG4</accession>
<dbReference type="STRING" id="59894.ENSFALP00000005018"/>
<protein>
    <submittedName>
        <fullName evidence="2">TUB like protein 3</fullName>
    </submittedName>
</protein>
<sequence length="285" mass="31605">ESQTCAYKTCGPEHLCCLANSCSKDRQTVPVQQQSSPRGALLKHYCCLTLLFTKQAQEVWFQTCLKYCFVPVDLQVCPQFDTTKSVVLKACRKKHRGPHKPYNQNANHSSFHAGGACRFPPLTFENPEGHEFPPLDDPNRSRKNAQCSHNQPKKGTAANANFQVKSPENCGEPAPQPVEQEVLCPPDAEATQVPPPRNVGCSDTPPQSSHAWHPENELALGTDPCGRGEAAAVLVTDTPEHEYGVKVTWRRRPHIMKYLREQGKLSAADILVKANTELWRGQADS</sequence>
<organism evidence="2 3">
    <name type="scientific">Ficedula albicollis</name>
    <name type="common">Collared flycatcher</name>
    <name type="synonym">Muscicapa albicollis</name>
    <dbReference type="NCBI Taxonomy" id="59894"/>
    <lineage>
        <taxon>Eukaryota</taxon>
        <taxon>Metazoa</taxon>
        <taxon>Chordata</taxon>
        <taxon>Craniata</taxon>
        <taxon>Vertebrata</taxon>
        <taxon>Euteleostomi</taxon>
        <taxon>Archelosauria</taxon>
        <taxon>Archosauria</taxon>
        <taxon>Dinosauria</taxon>
        <taxon>Saurischia</taxon>
        <taxon>Theropoda</taxon>
        <taxon>Coelurosauria</taxon>
        <taxon>Aves</taxon>
        <taxon>Neognathae</taxon>
        <taxon>Neoaves</taxon>
        <taxon>Telluraves</taxon>
        <taxon>Australaves</taxon>
        <taxon>Passeriformes</taxon>
        <taxon>Muscicapidae</taxon>
        <taxon>Ficedula</taxon>
    </lineage>
</organism>
<reference evidence="2" key="1">
    <citation type="submission" date="2025-08" db="UniProtKB">
        <authorList>
            <consortium name="Ensembl"/>
        </authorList>
    </citation>
    <scope>IDENTIFICATION</scope>
</reference>
<dbReference type="GO" id="GO:0000725">
    <property type="term" value="P:recombinational repair"/>
    <property type="evidence" value="ECO:0007669"/>
    <property type="project" value="TreeGrafter"/>
</dbReference>
<dbReference type="HOGENOM" id="CLU_075584_0_0_1"/>
<dbReference type="eggNOG" id="ENOG502S7M3">
    <property type="taxonomic scope" value="Eukaryota"/>
</dbReference>
<feature type="region of interest" description="Disordered" evidence="1">
    <location>
        <begin position="188"/>
        <end position="224"/>
    </location>
</feature>
<evidence type="ECO:0000313" key="3">
    <source>
        <dbReference type="Proteomes" id="UP000016665"/>
    </source>
</evidence>
<reference evidence="2" key="2">
    <citation type="submission" date="2025-09" db="UniProtKB">
        <authorList>
            <consortium name="Ensembl"/>
        </authorList>
    </citation>
    <scope>IDENTIFICATION</scope>
</reference>
<dbReference type="InterPro" id="IPR029293">
    <property type="entry name" value="RHNO1"/>
</dbReference>